<evidence type="ECO:0000256" key="3">
    <source>
        <dbReference type="ARBA" id="ARBA00022737"/>
    </source>
</evidence>
<protein>
    <submittedName>
        <fullName evidence="10">RNA-binding protein 39</fullName>
    </submittedName>
</protein>
<dbReference type="GO" id="GO:0005684">
    <property type="term" value="C:U2-type spliceosomal complex"/>
    <property type="evidence" value="ECO:0007669"/>
    <property type="project" value="UniProtKB-ARBA"/>
</dbReference>
<dbReference type="InterPro" id="IPR006509">
    <property type="entry name" value="RBM39_SF"/>
</dbReference>
<feature type="domain" description="RRM" evidence="9">
    <location>
        <begin position="387"/>
        <end position="474"/>
    </location>
</feature>
<dbReference type="NCBIfam" id="TIGR01622">
    <property type="entry name" value="SF-CC1"/>
    <property type="match status" value="1"/>
</dbReference>
<keyword evidence="5" id="KW-0508">mRNA splicing</keyword>
<keyword evidence="11" id="KW-1185">Reference proteome</keyword>
<evidence type="ECO:0000313" key="10">
    <source>
        <dbReference type="EMBL" id="CCF75260.1"/>
    </source>
</evidence>
<comment type="similarity">
    <text evidence="1">Belongs to the HTATSF1 family.</text>
</comment>
<dbReference type="OrthoDB" id="5411533at2759"/>
<dbReference type="InterPro" id="IPR035979">
    <property type="entry name" value="RBD_domain_sf"/>
</dbReference>
<feature type="domain" description="RRM" evidence="9">
    <location>
        <begin position="120"/>
        <end position="198"/>
    </location>
</feature>
<evidence type="ECO:0000256" key="6">
    <source>
        <dbReference type="PROSITE-ProRule" id="PRU00176"/>
    </source>
</evidence>
<dbReference type="CDD" id="cd12285">
    <property type="entry name" value="RRM3_RBM39_like"/>
    <property type="match status" value="1"/>
</dbReference>
<dbReference type="PANTHER" id="PTHR48036">
    <property type="entry name" value="SPLICING FACTOR (PAD-1), PUTATIVE (AFU_ORTHOLOGUE AFUA_1G15810)-RELATED"/>
    <property type="match status" value="1"/>
</dbReference>
<dbReference type="RefSeq" id="XP_012649668.1">
    <property type="nucleotide sequence ID" value="XM_012794214.1"/>
</dbReference>
<dbReference type="InterPro" id="IPR012677">
    <property type="entry name" value="Nucleotide-bd_a/b_plait_sf"/>
</dbReference>
<keyword evidence="4 6" id="KW-0694">RNA-binding</keyword>
<reference evidence="10 11" key="2">
    <citation type="journal article" date="2013" name="PLoS ONE">
        <title>Whole genome mapping and re-organization of the nuclear and mitochondrial genomes of Babesia microti isolates.</title>
        <authorList>
            <person name="Cornillot E."/>
            <person name="Dassouli A."/>
            <person name="Garg A."/>
            <person name="Pachikara N."/>
            <person name="Randazzo S."/>
            <person name="Depoix D."/>
            <person name="Carcy B."/>
            <person name="Delbecq S."/>
            <person name="Frutos R."/>
            <person name="Silva J.C."/>
            <person name="Sutton R."/>
            <person name="Krause P.J."/>
            <person name="Mamoun C.B."/>
        </authorList>
    </citation>
    <scope>NUCLEOTIDE SEQUENCE [LARGE SCALE GENOMIC DNA]</scope>
    <source>
        <strain evidence="10 11">RI</strain>
    </source>
</reference>
<dbReference type="InterPro" id="IPR000504">
    <property type="entry name" value="RRM_dom"/>
</dbReference>
<evidence type="ECO:0000256" key="5">
    <source>
        <dbReference type="ARBA" id="ARBA00023187"/>
    </source>
</evidence>
<dbReference type="GeneID" id="24425705"/>
<dbReference type="KEGG" id="bmic:BmR1_04g05310"/>
<keyword evidence="7" id="KW-0175">Coiled coil</keyword>
<proteinExistence type="inferred from homology"/>
<dbReference type="GO" id="GO:0000398">
    <property type="term" value="P:mRNA splicing, via spliceosome"/>
    <property type="evidence" value="ECO:0007669"/>
    <property type="project" value="UniProtKB-ARBA"/>
</dbReference>
<reference evidence="10 11" key="3">
    <citation type="journal article" date="2016" name="Sci. Rep.">
        <title>Genome-wide diversity and gene expression profiling of Babesia microti isolates identify polymorphic genes that mediate host-pathogen interactions.</title>
        <authorList>
            <person name="Silva J.C."/>
            <person name="Cornillot E."/>
            <person name="McCracken C."/>
            <person name="Usmani-Brown S."/>
            <person name="Dwivedi A."/>
            <person name="Ifeonu O.O."/>
            <person name="Crabtree J."/>
            <person name="Gotia H.T."/>
            <person name="Virji A.Z."/>
            <person name="Reynes C."/>
            <person name="Colinge J."/>
            <person name="Kumar V."/>
            <person name="Lawres L."/>
            <person name="Pazzi J.E."/>
            <person name="Pablo J.V."/>
            <person name="Hung C."/>
            <person name="Brancato J."/>
            <person name="Kumari P."/>
            <person name="Orvis J."/>
            <person name="Tretina K."/>
            <person name="Chibucos M."/>
            <person name="Ott S."/>
            <person name="Sadzewicz L."/>
            <person name="Sengamalay N."/>
            <person name="Shetty A.C."/>
            <person name="Su Q."/>
            <person name="Tallon L."/>
            <person name="Fraser C.M."/>
            <person name="Frutos R."/>
            <person name="Molina D.M."/>
            <person name="Krause P.J."/>
            <person name="Ben Mamoun C."/>
        </authorList>
    </citation>
    <scope>NUCLEOTIDE SEQUENCE [LARGE SCALE GENOMIC DNA]</scope>
    <source>
        <strain evidence="10 11">RI</strain>
    </source>
</reference>
<dbReference type="SMART" id="SM00360">
    <property type="entry name" value="RRM"/>
    <property type="match status" value="3"/>
</dbReference>
<dbReference type="EMBL" id="LN871599">
    <property type="protein sequence ID" value="CCF75260.1"/>
    <property type="molecule type" value="Genomic_DNA"/>
</dbReference>
<dbReference type="SUPFAM" id="SSF54928">
    <property type="entry name" value="RNA-binding domain, RBD"/>
    <property type="match status" value="2"/>
</dbReference>
<keyword evidence="3" id="KW-0677">Repeat</keyword>
<sequence length="485" mass="54723">MSSGNHVSRYDKRSCSGSPRHKSRDRSHHRRHTSRSRSRSRHAHSHSHSHSVHAHSRSRSRYSGSRHSHSRSKHSHSRSRHSSRSDRDEIEEAKLRAEKLKQIKEFKRNKEQEEAMRTDLTVLVANLHMKITEREIYELFSDGAGKIRDIQLVRDQRTGRPKGVAYVEFYTNDSVIKALSMSGHFLLNQPIRVTASQAEKNRAAKASKEFQTNESEMPLRLYVGGLVDSLVNISENELRQLFVPFGEILSVELHRDPFTGKPKGFAFIEYKRASEAREAMLAMDGFEISGRNIKVNLTSDNRPNAYTALNGLNNAQKITNDLDRLEKEKMEEYDSDLMPGAVSKIELMKRLNRDGDLPTSNKTSLDAAKVIPGVSAPGNSATVGVTENIVLSNMFSATDPQIMEDPEFFTDLVEDVKSECKKYGNVLQVYINKSVPDGMVWVKFATVEQAVAAFQSLNDRFFGGNSISAAFATNHTWLSTCKALK</sequence>
<dbReference type="FunFam" id="3.30.70.330:FF:000105">
    <property type="entry name" value="HIV Tat-specific factor 1 homolog"/>
    <property type="match status" value="1"/>
</dbReference>
<accession>I7JCK3</accession>
<dbReference type="Pfam" id="PF00076">
    <property type="entry name" value="RRM_1"/>
    <property type="match status" value="3"/>
</dbReference>
<feature type="domain" description="RRM" evidence="9">
    <location>
        <begin position="219"/>
        <end position="300"/>
    </location>
</feature>
<dbReference type="Gene3D" id="3.30.70.330">
    <property type="match status" value="3"/>
</dbReference>
<evidence type="ECO:0000256" key="1">
    <source>
        <dbReference type="ARBA" id="ARBA00007747"/>
    </source>
</evidence>
<feature type="region of interest" description="Disordered" evidence="8">
    <location>
        <begin position="1"/>
        <end position="90"/>
    </location>
</feature>
<dbReference type="PROSITE" id="PS50102">
    <property type="entry name" value="RRM"/>
    <property type="match status" value="3"/>
</dbReference>
<evidence type="ECO:0000256" key="4">
    <source>
        <dbReference type="ARBA" id="ARBA00022884"/>
    </source>
</evidence>
<organism evidence="10 11">
    <name type="scientific">Babesia microti (strain RI)</name>
    <dbReference type="NCBI Taxonomy" id="1133968"/>
    <lineage>
        <taxon>Eukaryota</taxon>
        <taxon>Sar</taxon>
        <taxon>Alveolata</taxon>
        <taxon>Apicomplexa</taxon>
        <taxon>Aconoidasida</taxon>
        <taxon>Piroplasmida</taxon>
        <taxon>Babesiidae</taxon>
        <taxon>Babesia</taxon>
    </lineage>
</organism>
<feature type="compositionally biased region" description="Basic residues" evidence="8">
    <location>
        <begin position="19"/>
        <end position="82"/>
    </location>
</feature>
<keyword evidence="2" id="KW-0507">mRNA processing</keyword>
<evidence type="ECO:0000313" key="11">
    <source>
        <dbReference type="Proteomes" id="UP000002899"/>
    </source>
</evidence>
<dbReference type="Proteomes" id="UP000002899">
    <property type="component" value="Chromosome IV"/>
</dbReference>
<evidence type="ECO:0000256" key="8">
    <source>
        <dbReference type="SAM" id="MobiDB-lite"/>
    </source>
</evidence>
<reference evidence="10 11" key="1">
    <citation type="journal article" date="2012" name="Nucleic Acids Res.">
        <title>Sequencing of the smallest Apicomplexan genome from the human pathogen Babesia microti.</title>
        <authorList>
            <person name="Cornillot E."/>
            <person name="Hadj-Kaddour K."/>
            <person name="Dassouli A."/>
            <person name="Noel B."/>
            <person name="Ranwez V."/>
            <person name="Vacherie B."/>
            <person name="Augagneur Y."/>
            <person name="Bres V."/>
            <person name="Duclos A."/>
            <person name="Randazzo S."/>
            <person name="Carcy B."/>
            <person name="Debierre-Grockiego F."/>
            <person name="Delbecq S."/>
            <person name="Moubri-Menage K."/>
            <person name="Shams-Eldin H."/>
            <person name="Usmani-Brown S."/>
            <person name="Bringaud F."/>
            <person name="Wincker P."/>
            <person name="Vivares C.P."/>
            <person name="Schwarz R.T."/>
            <person name="Schetters T.P."/>
            <person name="Krause P.J."/>
            <person name="Gorenflot A."/>
            <person name="Berry V."/>
            <person name="Barbe V."/>
            <person name="Ben Mamoun C."/>
        </authorList>
    </citation>
    <scope>NUCLEOTIDE SEQUENCE [LARGE SCALE GENOMIC DNA]</scope>
    <source>
        <strain evidence="10 11">RI</strain>
    </source>
</reference>
<evidence type="ECO:0000256" key="7">
    <source>
        <dbReference type="SAM" id="Coils"/>
    </source>
</evidence>
<gene>
    <name evidence="10" type="ORF">BmR1_04g05310</name>
</gene>
<dbReference type="GO" id="GO:0003723">
    <property type="term" value="F:RNA binding"/>
    <property type="evidence" value="ECO:0007669"/>
    <property type="project" value="UniProtKB-UniRule"/>
</dbReference>
<name>I7JCK3_BABMR</name>
<feature type="coiled-coil region" evidence="7">
    <location>
        <begin position="308"/>
        <end position="335"/>
    </location>
</feature>
<dbReference type="AlphaFoldDB" id="I7JCK3"/>
<evidence type="ECO:0000256" key="2">
    <source>
        <dbReference type="ARBA" id="ARBA00022664"/>
    </source>
</evidence>
<dbReference type="VEuPathDB" id="PiroplasmaDB:BmR1_04g05310"/>
<evidence type="ECO:0000259" key="9">
    <source>
        <dbReference type="PROSITE" id="PS50102"/>
    </source>
</evidence>